<protein>
    <submittedName>
        <fullName evidence="2">Uncharacterized protein</fullName>
    </submittedName>
</protein>
<keyword evidence="1" id="KW-0472">Membrane</keyword>
<feature type="transmembrane region" description="Helical" evidence="1">
    <location>
        <begin position="7"/>
        <end position="29"/>
    </location>
</feature>
<dbReference type="AlphaFoldDB" id="A0A1L3MXP9"/>
<dbReference type="Proteomes" id="UP000181936">
    <property type="component" value="Chromosome"/>
</dbReference>
<evidence type="ECO:0000313" key="3">
    <source>
        <dbReference type="Proteomes" id="UP000181936"/>
    </source>
</evidence>
<organism evidence="2 3">
    <name type="scientific">Bacillus weihaiensis</name>
    <dbReference type="NCBI Taxonomy" id="1547283"/>
    <lineage>
        <taxon>Bacteria</taxon>
        <taxon>Bacillati</taxon>
        <taxon>Bacillota</taxon>
        <taxon>Bacilli</taxon>
        <taxon>Bacillales</taxon>
        <taxon>Bacillaceae</taxon>
        <taxon>Bacillus</taxon>
    </lineage>
</organism>
<gene>
    <name evidence="2" type="ORF">A9C19_13215</name>
</gene>
<keyword evidence="1" id="KW-1133">Transmembrane helix</keyword>
<keyword evidence="1" id="KW-0812">Transmembrane</keyword>
<proteinExistence type="predicted"/>
<evidence type="ECO:0000256" key="1">
    <source>
        <dbReference type="SAM" id="Phobius"/>
    </source>
</evidence>
<dbReference type="EMBL" id="CP016020">
    <property type="protein sequence ID" value="APH07106.1"/>
    <property type="molecule type" value="Genomic_DNA"/>
</dbReference>
<evidence type="ECO:0000313" key="2">
    <source>
        <dbReference type="EMBL" id="APH07106.1"/>
    </source>
</evidence>
<reference evidence="2 3" key="1">
    <citation type="journal article" date="2016" name="Sci. Rep.">
        <title>Complete genome sequence and transcriptomic analysis of a novel marine strain Bacillus weihaiensis reveals the mechanism of brown algae degradation.</title>
        <authorList>
            <person name="Zhu Y."/>
            <person name="Chen P."/>
            <person name="Bao Y."/>
            <person name="Men Y."/>
            <person name="Zeng Y."/>
            <person name="Yang J."/>
            <person name="Sun J."/>
            <person name="Sun Y."/>
        </authorList>
    </citation>
    <scope>NUCLEOTIDE SEQUENCE [LARGE SCALE GENOMIC DNA]</scope>
    <source>
        <strain evidence="2 3">Alg07</strain>
    </source>
</reference>
<sequence>MKYLGIFFLLLFSSFLLFILIGMFVMGGGDPAEEVIIIMGTILIFLMSFLITQMIYITDILMKRNGTCNRNESYNDK</sequence>
<dbReference type="KEGG" id="bwh:A9C19_13215"/>
<accession>A0A1L3MXP9</accession>
<name>A0A1L3MXP9_9BACI</name>
<dbReference type="STRING" id="1547283.A9C19_13215"/>
<keyword evidence="3" id="KW-1185">Reference proteome</keyword>
<feature type="transmembrane region" description="Helical" evidence="1">
    <location>
        <begin position="35"/>
        <end position="57"/>
    </location>
</feature>